<feature type="compositionally biased region" description="Pro residues" evidence="1">
    <location>
        <begin position="102"/>
        <end position="112"/>
    </location>
</feature>
<dbReference type="OMA" id="CIEMWHQ"/>
<dbReference type="STRING" id="4533.J3L0P4"/>
<evidence type="ECO:0000313" key="3">
    <source>
        <dbReference type="Proteomes" id="UP000006038"/>
    </source>
</evidence>
<feature type="region of interest" description="Disordered" evidence="1">
    <location>
        <begin position="1"/>
        <end position="112"/>
    </location>
</feature>
<evidence type="ECO:0000256" key="1">
    <source>
        <dbReference type="SAM" id="MobiDB-lite"/>
    </source>
</evidence>
<reference evidence="2" key="2">
    <citation type="submission" date="2013-04" db="UniProtKB">
        <authorList>
            <consortium name="EnsemblPlants"/>
        </authorList>
    </citation>
    <scope>IDENTIFICATION</scope>
</reference>
<keyword evidence="3" id="KW-1185">Reference proteome</keyword>
<proteinExistence type="predicted"/>
<organism evidence="2">
    <name type="scientific">Oryza brachyantha</name>
    <name type="common">malo sina</name>
    <dbReference type="NCBI Taxonomy" id="4533"/>
    <lineage>
        <taxon>Eukaryota</taxon>
        <taxon>Viridiplantae</taxon>
        <taxon>Streptophyta</taxon>
        <taxon>Embryophyta</taxon>
        <taxon>Tracheophyta</taxon>
        <taxon>Spermatophyta</taxon>
        <taxon>Magnoliopsida</taxon>
        <taxon>Liliopsida</taxon>
        <taxon>Poales</taxon>
        <taxon>Poaceae</taxon>
        <taxon>BOP clade</taxon>
        <taxon>Oryzoideae</taxon>
        <taxon>Oryzeae</taxon>
        <taxon>Oryzinae</taxon>
        <taxon>Oryza</taxon>
    </lineage>
</organism>
<feature type="compositionally biased region" description="Basic and acidic residues" evidence="1">
    <location>
        <begin position="38"/>
        <end position="54"/>
    </location>
</feature>
<gene>
    <name evidence="2" type="primary">LOC102721967</name>
</gene>
<dbReference type="PANTHER" id="PTHR47389">
    <property type="entry name" value="OS09G0436400 PROTEIN"/>
    <property type="match status" value="1"/>
</dbReference>
<name>J3L0P4_ORYBR</name>
<protein>
    <recommendedName>
        <fullName evidence="4">PDZ domain-containing protein</fullName>
    </recommendedName>
</protein>
<dbReference type="Gramene" id="OB01G28000.1">
    <property type="protein sequence ID" value="OB01G28000.1"/>
    <property type="gene ID" value="OB01G28000"/>
</dbReference>
<dbReference type="AlphaFoldDB" id="J3L0P4"/>
<dbReference type="SUPFAM" id="SSF50156">
    <property type="entry name" value="PDZ domain-like"/>
    <property type="match status" value="1"/>
</dbReference>
<dbReference type="Gene3D" id="2.40.10.120">
    <property type="match status" value="1"/>
</dbReference>
<dbReference type="Proteomes" id="UP000006038">
    <property type="component" value="Chromosome 1"/>
</dbReference>
<dbReference type="SUPFAM" id="SSF50494">
    <property type="entry name" value="Trypsin-like serine proteases"/>
    <property type="match status" value="1"/>
</dbReference>
<dbReference type="PANTHER" id="PTHR47389:SF5">
    <property type="entry name" value="OS09G0436700 PROTEIN"/>
    <property type="match status" value="1"/>
</dbReference>
<dbReference type="InterPro" id="IPR009003">
    <property type="entry name" value="Peptidase_S1_PA"/>
</dbReference>
<reference evidence="2" key="1">
    <citation type="journal article" date="2013" name="Nat. Commun.">
        <title>Whole-genome sequencing of Oryza brachyantha reveals mechanisms underlying Oryza genome evolution.</title>
        <authorList>
            <person name="Chen J."/>
            <person name="Huang Q."/>
            <person name="Gao D."/>
            <person name="Wang J."/>
            <person name="Lang Y."/>
            <person name="Liu T."/>
            <person name="Li B."/>
            <person name="Bai Z."/>
            <person name="Luis Goicoechea J."/>
            <person name="Liang C."/>
            <person name="Chen C."/>
            <person name="Zhang W."/>
            <person name="Sun S."/>
            <person name="Liao Y."/>
            <person name="Zhang X."/>
            <person name="Yang L."/>
            <person name="Song C."/>
            <person name="Wang M."/>
            <person name="Shi J."/>
            <person name="Liu G."/>
            <person name="Liu J."/>
            <person name="Zhou H."/>
            <person name="Zhou W."/>
            <person name="Yu Q."/>
            <person name="An N."/>
            <person name="Chen Y."/>
            <person name="Cai Q."/>
            <person name="Wang B."/>
            <person name="Liu B."/>
            <person name="Min J."/>
            <person name="Huang Y."/>
            <person name="Wu H."/>
            <person name="Li Z."/>
            <person name="Zhang Y."/>
            <person name="Yin Y."/>
            <person name="Song W."/>
            <person name="Jiang J."/>
            <person name="Jackson S.A."/>
            <person name="Wing R.A."/>
            <person name="Wang J."/>
            <person name="Chen M."/>
        </authorList>
    </citation>
    <scope>NUCLEOTIDE SEQUENCE [LARGE SCALE GENOMIC DNA]</scope>
    <source>
        <strain evidence="2">cv. IRGC 101232</strain>
    </source>
</reference>
<sequence length="492" mass="53559">MPRKLRSSMGAAPSPTAGGESHTSERSPAASRRWTRSRARDIGLDATDHPRADPEAPAGAALKKRKRVQAAASASAGPVPKKTRLGEGQPPATASTTLASRPLPPRYPPYPTAPVVGGQRILTKKHRKAVFEWMDECRRIAKLSRNQAEIEDIPTLRDEPSDPLTADTVVSSADKAVVLRVARSVVSVSSTKPVADGKKVFLCSGFVIDWDGANKCSRILTSSFLVCNIKGELHDPALKLSVCLPNNTITEAQLIFFNVHYGVALLEVVGDFQLQIPSFGSSANYGQDVSVLARDGNMSLMVRHGTISWLDYPMLCYNHFMFLSCDIPKGAAGGPVIDHDGNISGIALDIKPGPVVTSISTIKTCIDMWHQSSRVARPMLGMQLKAVELLDVARREELCLKYNITGGFIVNLVKDDSTAERIGIRRGDVIVFENNCSTLPQLEDYLLSLGWGYLQGTSLTVDLKMEVHNLVDSYKECITFPVEFSESSEEVD</sequence>
<dbReference type="InterPro" id="IPR036034">
    <property type="entry name" value="PDZ_sf"/>
</dbReference>
<evidence type="ECO:0000313" key="2">
    <source>
        <dbReference type="EnsemblPlants" id="OB01G28000.1"/>
    </source>
</evidence>
<dbReference type="eggNOG" id="KOG1320">
    <property type="taxonomic scope" value="Eukaryota"/>
</dbReference>
<dbReference type="HOGENOM" id="CLU_012954_7_1_1"/>
<dbReference type="Gene3D" id="2.30.42.10">
    <property type="match status" value="1"/>
</dbReference>
<evidence type="ECO:0008006" key="4">
    <source>
        <dbReference type="Google" id="ProtNLM"/>
    </source>
</evidence>
<accession>J3L0P4</accession>
<dbReference type="Pfam" id="PF13365">
    <property type="entry name" value="Trypsin_2"/>
    <property type="match status" value="1"/>
</dbReference>
<dbReference type="EnsemblPlants" id="OB01G28000.1">
    <property type="protein sequence ID" value="OB01G28000.1"/>
    <property type="gene ID" value="OB01G28000"/>
</dbReference>